<evidence type="ECO:0000256" key="10">
    <source>
        <dbReference type="ARBA" id="ARBA00023015"/>
    </source>
</evidence>
<dbReference type="Gene3D" id="1.10.10.10">
    <property type="entry name" value="Winged helix-like DNA-binding domain superfamily/Winged helix DNA-binding domain"/>
    <property type="match status" value="1"/>
</dbReference>
<name>A0ABS9VPT0_9SPHN</name>
<dbReference type="Pfam" id="PF13493">
    <property type="entry name" value="DUF4118"/>
    <property type="match status" value="1"/>
</dbReference>
<feature type="transmembrane region" description="Helical" evidence="15">
    <location>
        <begin position="46"/>
        <end position="73"/>
    </location>
</feature>
<dbReference type="Pfam" id="PF00486">
    <property type="entry name" value="Trans_reg_C"/>
    <property type="match status" value="1"/>
</dbReference>
<evidence type="ECO:0000256" key="13">
    <source>
        <dbReference type="ARBA" id="ARBA00023163"/>
    </source>
</evidence>
<dbReference type="InterPro" id="IPR016032">
    <property type="entry name" value="Sig_transdc_resp-reg_C-effctor"/>
</dbReference>
<keyword evidence="5" id="KW-0547">Nucleotide-binding</keyword>
<evidence type="ECO:0000256" key="6">
    <source>
        <dbReference type="ARBA" id="ARBA00022777"/>
    </source>
</evidence>
<keyword evidence="10" id="KW-0805">Transcription regulation</keyword>
<evidence type="ECO:0000256" key="9">
    <source>
        <dbReference type="ARBA" id="ARBA00023012"/>
    </source>
</evidence>
<feature type="transmembrane region" description="Helical" evidence="15">
    <location>
        <begin position="93"/>
        <end position="111"/>
    </location>
</feature>
<dbReference type="InterPro" id="IPR029016">
    <property type="entry name" value="GAF-like_dom_sf"/>
</dbReference>
<evidence type="ECO:0000256" key="5">
    <source>
        <dbReference type="ARBA" id="ARBA00022741"/>
    </source>
</evidence>
<dbReference type="Proteomes" id="UP001203058">
    <property type="component" value="Unassembled WGS sequence"/>
</dbReference>
<dbReference type="InterPro" id="IPR038318">
    <property type="entry name" value="KdpD_sf"/>
</dbReference>
<dbReference type="PROSITE" id="PS51755">
    <property type="entry name" value="OMPR_PHOB"/>
    <property type="match status" value="1"/>
</dbReference>
<dbReference type="Gene3D" id="1.20.120.620">
    <property type="entry name" value="Backbone structure of the membrane domain of e. Coli histidine kinase receptor kdpd"/>
    <property type="match status" value="1"/>
</dbReference>
<feature type="DNA-binding region" description="OmpR/PhoB-type" evidence="14">
    <location>
        <begin position="342"/>
        <end position="441"/>
    </location>
</feature>
<dbReference type="RefSeq" id="WP_241447610.1">
    <property type="nucleotide sequence ID" value="NZ_JAKZHW010000002.1"/>
</dbReference>
<feature type="transmembrane region" description="Helical" evidence="15">
    <location>
        <begin position="20"/>
        <end position="39"/>
    </location>
</feature>
<evidence type="ECO:0000259" key="16">
    <source>
        <dbReference type="PROSITE" id="PS51755"/>
    </source>
</evidence>
<evidence type="ECO:0000256" key="1">
    <source>
        <dbReference type="ARBA" id="ARBA00004141"/>
    </source>
</evidence>
<dbReference type="PANTHER" id="PTHR45569:SF1">
    <property type="entry name" value="SENSOR PROTEIN KDPD"/>
    <property type="match status" value="1"/>
</dbReference>
<dbReference type="InterPro" id="IPR052023">
    <property type="entry name" value="Histidine_kinase_KdpD"/>
</dbReference>
<dbReference type="CDD" id="cd00383">
    <property type="entry name" value="trans_reg_C"/>
    <property type="match status" value="1"/>
</dbReference>
<gene>
    <name evidence="17" type="ORF">LZ016_11455</name>
</gene>
<dbReference type="SUPFAM" id="SSF46894">
    <property type="entry name" value="C-terminal effector domain of the bipartite response regulators"/>
    <property type="match status" value="1"/>
</dbReference>
<evidence type="ECO:0000256" key="8">
    <source>
        <dbReference type="ARBA" id="ARBA00022989"/>
    </source>
</evidence>
<keyword evidence="6" id="KW-0418">Kinase</keyword>
<keyword evidence="18" id="KW-1185">Reference proteome</keyword>
<dbReference type="SMART" id="SM00862">
    <property type="entry name" value="Trans_reg_C"/>
    <property type="match status" value="1"/>
</dbReference>
<keyword evidence="7" id="KW-0067">ATP-binding</keyword>
<keyword evidence="8 15" id="KW-1133">Transmembrane helix</keyword>
<comment type="subcellular location">
    <subcellularLocation>
        <location evidence="1">Membrane</location>
        <topology evidence="1">Multi-pass membrane protein</topology>
    </subcellularLocation>
</comment>
<evidence type="ECO:0000256" key="7">
    <source>
        <dbReference type="ARBA" id="ARBA00022840"/>
    </source>
</evidence>
<feature type="domain" description="OmpR/PhoB-type" evidence="16">
    <location>
        <begin position="342"/>
        <end position="441"/>
    </location>
</feature>
<keyword evidence="3" id="KW-0808">Transferase</keyword>
<evidence type="ECO:0000256" key="4">
    <source>
        <dbReference type="ARBA" id="ARBA00022692"/>
    </source>
</evidence>
<keyword evidence="2" id="KW-0597">Phosphoprotein</keyword>
<sequence length="443" mass="47354">MADLRATHSAAAPSRGYAEALLFVAGSTLLGLALAPSWGSSAVDMLYLPAVIATAVLGGLWPGMFAALLAALAYNFFFTAPHMTLRIDNPNDIVTVIVLFAVAVVTSQLAASVRRQARLAEAHAARSEAVAGLAGRLLTCTTEQEVAQISVSELAGVFECNVALLTGSPEPRLLASAPVPMRLTPGDIAVAALVIDSRGRAGRGVDRAVPTEWQFHAVKSGSGAIAAMGFARDDGVPAVDPRFFALLDNLLDQVALALERARLESEAREFARTRERDRVRSVLLSTIGQDITPSLKAIAGGVRALRRDGATDKEVVSGIGSEAAKLERYVSNLLDTGPDSDQRPIEVDGLTIDLFRRLVLRDGEEVHLTPKEYAVLAELAKHPGRVLTHAHLLRTGWGPAQEGQIEYLRVAVRALRQKIERNPSRPEIILNEPAVGYRLQPGS</sequence>
<dbReference type="InterPro" id="IPR001867">
    <property type="entry name" value="OmpR/PhoB-type_DNA-bd"/>
</dbReference>
<evidence type="ECO:0000313" key="17">
    <source>
        <dbReference type="EMBL" id="MCH8616713.1"/>
    </source>
</evidence>
<comment type="caution">
    <text evidence="17">The sequence shown here is derived from an EMBL/GenBank/DDBJ whole genome shotgun (WGS) entry which is preliminary data.</text>
</comment>
<keyword evidence="4 15" id="KW-0812">Transmembrane</keyword>
<dbReference type="InterPro" id="IPR025201">
    <property type="entry name" value="KdpD_TM"/>
</dbReference>
<proteinExistence type="predicted"/>
<evidence type="ECO:0000256" key="3">
    <source>
        <dbReference type="ARBA" id="ARBA00022679"/>
    </source>
</evidence>
<dbReference type="Gene3D" id="3.30.450.40">
    <property type="match status" value="1"/>
</dbReference>
<keyword evidence="9" id="KW-0902">Two-component regulatory system</keyword>
<evidence type="ECO:0000256" key="15">
    <source>
        <dbReference type="SAM" id="Phobius"/>
    </source>
</evidence>
<reference evidence="17 18" key="1">
    <citation type="submission" date="2022-03" db="EMBL/GenBank/DDBJ databases">
        <authorList>
            <person name="Jo J.-H."/>
            <person name="Im W.-T."/>
        </authorList>
    </citation>
    <scope>NUCLEOTIDE SEQUENCE [LARGE SCALE GENOMIC DNA]</scope>
    <source>
        <strain evidence="17 18">SM33</strain>
    </source>
</reference>
<dbReference type="EMBL" id="JAKZHW010000002">
    <property type="protein sequence ID" value="MCH8616713.1"/>
    <property type="molecule type" value="Genomic_DNA"/>
</dbReference>
<protein>
    <submittedName>
        <fullName evidence="17">DUF4118 domain-containing protein</fullName>
    </submittedName>
</protein>
<keyword evidence="11 14" id="KW-0238">DNA-binding</keyword>
<evidence type="ECO:0000256" key="2">
    <source>
        <dbReference type="ARBA" id="ARBA00022553"/>
    </source>
</evidence>
<keyword evidence="12 15" id="KW-0472">Membrane</keyword>
<organism evidence="17 18">
    <name type="scientific">Sphingomonas telluris</name>
    <dbReference type="NCBI Taxonomy" id="2907998"/>
    <lineage>
        <taxon>Bacteria</taxon>
        <taxon>Pseudomonadati</taxon>
        <taxon>Pseudomonadota</taxon>
        <taxon>Alphaproteobacteria</taxon>
        <taxon>Sphingomonadales</taxon>
        <taxon>Sphingomonadaceae</taxon>
        <taxon>Sphingomonas</taxon>
    </lineage>
</organism>
<evidence type="ECO:0000313" key="18">
    <source>
        <dbReference type="Proteomes" id="UP001203058"/>
    </source>
</evidence>
<evidence type="ECO:0000256" key="14">
    <source>
        <dbReference type="PROSITE-ProRule" id="PRU01091"/>
    </source>
</evidence>
<evidence type="ECO:0000256" key="12">
    <source>
        <dbReference type="ARBA" id="ARBA00023136"/>
    </source>
</evidence>
<dbReference type="InterPro" id="IPR036388">
    <property type="entry name" value="WH-like_DNA-bd_sf"/>
</dbReference>
<evidence type="ECO:0000256" key="11">
    <source>
        <dbReference type="ARBA" id="ARBA00023125"/>
    </source>
</evidence>
<accession>A0ABS9VPT0</accession>
<dbReference type="PANTHER" id="PTHR45569">
    <property type="entry name" value="SENSOR PROTEIN KDPD"/>
    <property type="match status" value="1"/>
</dbReference>
<keyword evidence="13" id="KW-0804">Transcription</keyword>